<feature type="region of interest" description="Disordered" evidence="9">
    <location>
        <begin position="101"/>
        <end position="126"/>
    </location>
</feature>
<evidence type="ECO:0000256" key="9">
    <source>
        <dbReference type="SAM" id="MobiDB-lite"/>
    </source>
</evidence>
<sequence>MYKKSLDKLENLENQLKTELEDHIKSKDNIQKLNILMALYSNTLLDSKNYFYSNDENENNERRLKLKELQRKSKEYAQTIKSLNLKLEEEKKLQSDAINLQEGIQSSHTNNRNSNTEFNEQTEDSNDEFMKSNMRKMDEYIIKAITSLDSLKRQGVLLRNMRSKIESGLITLGLSNDIVENISKRYLNDYRCFVWGVAIFIALILLIKFL</sequence>
<feature type="compositionally biased region" description="Polar residues" evidence="9">
    <location>
        <begin position="101"/>
        <end position="119"/>
    </location>
</feature>
<comment type="similarity">
    <text evidence="7">Belongs to the BOS1 family.</text>
</comment>
<dbReference type="GO" id="GO:0005794">
    <property type="term" value="C:Golgi apparatus"/>
    <property type="evidence" value="ECO:0007669"/>
    <property type="project" value="InterPro"/>
</dbReference>
<evidence type="ECO:0000256" key="5">
    <source>
        <dbReference type="ARBA" id="ARBA00023136"/>
    </source>
</evidence>
<dbReference type="InterPro" id="IPR027027">
    <property type="entry name" value="GOSR2/Membrin/Bos1"/>
</dbReference>
<comment type="caution">
    <text evidence="11">The sequence shown here is derived from an EMBL/GenBank/DDBJ whole genome shotgun (WGS) entry which is preliminary data.</text>
</comment>
<keyword evidence="5 7" id="KW-0472">Membrane</keyword>
<reference evidence="12" key="2">
    <citation type="submission" date="2015-07" db="EMBL/GenBank/DDBJ databases">
        <title>Contrasting host-pathogen interactions and genome evolution in two generalist and specialist microsporidian pathogens of mosquitoes.</title>
        <authorList>
            <consortium name="The Broad Institute Genomics Platform"/>
            <consortium name="The Broad Institute Genome Sequencing Center for Infectious Disease"/>
            <person name="Cuomo C.A."/>
            <person name="Sanscrainte N.D."/>
            <person name="Goldberg J.M."/>
            <person name="Heiman D."/>
            <person name="Young S."/>
            <person name="Zeng Q."/>
            <person name="Becnel J.J."/>
            <person name="Birren B.W."/>
        </authorList>
    </citation>
    <scope>NUCLEOTIDE SEQUENCE [LARGE SCALE GENOMIC DNA]</scope>
    <source>
        <strain evidence="12">USNM 41457</strain>
    </source>
</reference>
<dbReference type="GO" id="GO:0015031">
    <property type="term" value="P:protein transport"/>
    <property type="evidence" value="ECO:0007669"/>
    <property type="project" value="UniProtKB-KW"/>
</dbReference>
<keyword evidence="8" id="KW-0175">Coiled coil</keyword>
<protein>
    <recommendedName>
        <fullName evidence="7">Protein transport protein BOS1</fullName>
    </recommendedName>
</protein>
<feature type="transmembrane region" description="Helical" evidence="10">
    <location>
        <begin position="192"/>
        <end position="209"/>
    </location>
</feature>
<name>J9D878_EDHAE</name>
<keyword evidence="12" id="KW-1185">Reference proteome</keyword>
<keyword evidence="4 10" id="KW-1133">Transmembrane helix</keyword>
<gene>
    <name evidence="11" type="ORF">EDEG_01719</name>
</gene>
<comment type="function">
    <text evidence="7">SNARE required for protein transport between the ER and the Golgi complex.</text>
</comment>
<dbReference type="InParanoid" id="J9D878"/>
<evidence type="ECO:0000256" key="7">
    <source>
        <dbReference type="PIRNR" id="PIRNR028865"/>
    </source>
</evidence>
<keyword evidence="3 7" id="KW-0653">Protein transport</keyword>
<dbReference type="PIRSF" id="PIRSF028865">
    <property type="entry name" value="Membrin-2"/>
    <property type="match status" value="1"/>
</dbReference>
<evidence type="ECO:0000256" key="4">
    <source>
        <dbReference type="ARBA" id="ARBA00022989"/>
    </source>
</evidence>
<dbReference type="EMBL" id="AFBI03000026">
    <property type="protein sequence ID" value="EJW03986.1"/>
    <property type="molecule type" value="Genomic_DNA"/>
</dbReference>
<organism evidence="11 12">
    <name type="scientific">Edhazardia aedis (strain USNM 41457)</name>
    <name type="common">Microsporidian parasite</name>
    <dbReference type="NCBI Taxonomy" id="1003232"/>
    <lineage>
        <taxon>Eukaryota</taxon>
        <taxon>Fungi</taxon>
        <taxon>Fungi incertae sedis</taxon>
        <taxon>Microsporidia</taxon>
        <taxon>Edhazardia</taxon>
    </lineage>
</organism>
<proteinExistence type="inferred from homology"/>
<dbReference type="OMA" id="CKQKRII"/>
<dbReference type="GO" id="GO:0005484">
    <property type="term" value="F:SNAP receptor activity"/>
    <property type="evidence" value="ECO:0007669"/>
    <property type="project" value="InterPro"/>
</dbReference>
<dbReference type="AlphaFoldDB" id="J9D878"/>
<dbReference type="VEuPathDB" id="MicrosporidiaDB:EDEG_01719"/>
<evidence type="ECO:0000256" key="6">
    <source>
        <dbReference type="ARBA" id="ARBA00046280"/>
    </source>
</evidence>
<dbReference type="STRING" id="1003232.J9D878"/>
<evidence type="ECO:0000256" key="2">
    <source>
        <dbReference type="ARBA" id="ARBA00022692"/>
    </source>
</evidence>
<dbReference type="GO" id="GO:0016192">
    <property type="term" value="P:vesicle-mediated transport"/>
    <property type="evidence" value="ECO:0007669"/>
    <property type="project" value="InterPro"/>
</dbReference>
<evidence type="ECO:0000256" key="8">
    <source>
        <dbReference type="SAM" id="Coils"/>
    </source>
</evidence>
<accession>J9D878</accession>
<evidence type="ECO:0000256" key="3">
    <source>
        <dbReference type="ARBA" id="ARBA00022927"/>
    </source>
</evidence>
<evidence type="ECO:0000256" key="1">
    <source>
        <dbReference type="ARBA" id="ARBA00022448"/>
    </source>
</evidence>
<feature type="coiled-coil region" evidence="8">
    <location>
        <begin position="2"/>
        <end position="93"/>
    </location>
</feature>
<dbReference type="OrthoDB" id="158360at2759"/>
<keyword evidence="2 10" id="KW-0812">Transmembrane</keyword>
<evidence type="ECO:0000256" key="10">
    <source>
        <dbReference type="SAM" id="Phobius"/>
    </source>
</evidence>
<dbReference type="Proteomes" id="UP000003163">
    <property type="component" value="Unassembled WGS sequence"/>
</dbReference>
<reference evidence="11 12" key="1">
    <citation type="submission" date="2011-08" db="EMBL/GenBank/DDBJ databases">
        <authorList>
            <person name="Liu Z.J."/>
            <person name="Shi F.L."/>
            <person name="Lu J.Q."/>
            <person name="Li M."/>
            <person name="Wang Z.L."/>
        </authorList>
    </citation>
    <scope>NUCLEOTIDE SEQUENCE [LARGE SCALE GENOMIC DNA]</scope>
    <source>
        <strain evidence="11 12">USNM 41457</strain>
    </source>
</reference>
<keyword evidence="1 7" id="KW-0813">Transport</keyword>
<evidence type="ECO:0000313" key="12">
    <source>
        <dbReference type="Proteomes" id="UP000003163"/>
    </source>
</evidence>
<comment type="subcellular location">
    <subcellularLocation>
        <location evidence="6">Endomembrane system</location>
        <topology evidence="6">Single-pass type IV membrane protein</topology>
    </subcellularLocation>
</comment>
<dbReference type="HOGENOM" id="CLU_1474812_0_0_1"/>
<evidence type="ECO:0000313" key="11">
    <source>
        <dbReference type="EMBL" id="EJW03986.1"/>
    </source>
</evidence>